<sequence>MRAILFFSLILFFSSILLAPTLSASAAETGVRNETIVGGWTPIKNLSDPHVQEIANFAVEEHNKEGGPPLKLTRVLRGETQVVSGTNYRLAIEATDVGGRFGNYEAIVWEKPWEHFRKLTSFKPLLKT</sequence>
<dbReference type="PANTHER" id="PTHR47364">
    <property type="entry name" value="CYSTEINE PROTEINASE INHIBITOR 5"/>
    <property type="match status" value="1"/>
</dbReference>
<dbReference type="EMBL" id="JADCNL010000006">
    <property type="protein sequence ID" value="KAG0477432.1"/>
    <property type="molecule type" value="Genomic_DNA"/>
</dbReference>
<evidence type="ECO:0000256" key="4">
    <source>
        <dbReference type="SAM" id="SignalP"/>
    </source>
</evidence>
<dbReference type="GO" id="GO:0004869">
    <property type="term" value="F:cysteine-type endopeptidase inhibitor activity"/>
    <property type="evidence" value="ECO:0007669"/>
    <property type="project" value="UniProtKB-KW"/>
</dbReference>
<proteinExistence type="inferred from homology"/>
<dbReference type="CDD" id="cd00042">
    <property type="entry name" value="CY"/>
    <property type="match status" value="1"/>
</dbReference>
<evidence type="ECO:0000256" key="1">
    <source>
        <dbReference type="ARBA" id="ARBA00007233"/>
    </source>
</evidence>
<keyword evidence="4" id="KW-0732">Signal</keyword>
<keyword evidence="7" id="KW-1185">Reference proteome</keyword>
<accession>A0A835R104</accession>
<keyword evidence="2" id="KW-0646">Protease inhibitor</keyword>
<dbReference type="InterPro" id="IPR046350">
    <property type="entry name" value="Cystatin_sf"/>
</dbReference>
<evidence type="ECO:0000256" key="3">
    <source>
        <dbReference type="ARBA" id="ARBA00022704"/>
    </source>
</evidence>
<comment type="similarity">
    <text evidence="1">Belongs to the cystatin family. Phytocystatin subfamily.</text>
</comment>
<dbReference type="OrthoDB" id="73612at2759"/>
<dbReference type="Proteomes" id="UP000636800">
    <property type="component" value="Chromosome 6"/>
</dbReference>
<reference evidence="6 7" key="1">
    <citation type="journal article" date="2020" name="Nat. Food">
        <title>A phased Vanilla planifolia genome enables genetic improvement of flavour and production.</title>
        <authorList>
            <person name="Hasing T."/>
            <person name="Tang H."/>
            <person name="Brym M."/>
            <person name="Khazi F."/>
            <person name="Huang T."/>
            <person name="Chambers A.H."/>
        </authorList>
    </citation>
    <scope>NUCLEOTIDE SEQUENCE [LARGE SCALE GENOMIC DNA]</scope>
    <source>
        <tissue evidence="6">Leaf</tissue>
    </source>
</reference>
<feature type="domain" description="Cystatin" evidence="5">
    <location>
        <begin position="35"/>
        <end position="125"/>
    </location>
</feature>
<dbReference type="PROSITE" id="PS00287">
    <property type="entry name" value="CYSTATIN"/>
    <property type="match status" value="1"/>
</dbReference>
<evidence type="ECO:0000313" key="7">
    <source>
        <dbReference type="Proteomes" id="UP000636800"/>
    </source>
</evidence>
<feature type="signal peptide" evidence="4">
    <location>
        <begin position="1"/>
        <end position="26"/>
    </location>
</feature>
<evidence type="ECO:0000256" key="2">
    <source>
        <dbReference type="ARBA" id="ARBA00022690"/>
    </source>
</evidence>
<dbReference type="AlphaFoldDB" id="A0A835R104"/>
<dbReference type="Gene3D" id="3.10.450.10">
    <property type="match status" value="1"/>
</dbReference>
<protein>
    <recommendedName>
        <fullName evidence="5">Cystatin domain-containing protein</fullName>
    </recommendedName>
</protein>
<evidence type="ECO:0000313" key="6">
    <source>
        <dbReference type="EMBL" id="KAG0477432.1"/>
    </source>
</evidence>
<feature type="chain" id="PRO_5032732169" description="Cystatin domain-containing protein" evidence="4">
    <location>
        <begin position="27"/>
        <end position="128"/>
    </location>
</feature>
<dbReference type="InterPro" id="IPR000010">
    <property type="entry name" value="Cystatin_dom"/>
</dbReference>
<evidence type="ECO:0000259" key="5">
    <source>
        <dbReference type="SMART" id="SM00043"/>
    </source>
</evidence>
<comment type="caution">
    <text evidence="6">The sequence shown here is derived from an EMBL/GenBank/DDBJ whole genome shotgun (WGS) entry which is preliminary data.</text>
</comment>
<keyword evidence="3" id="KW-0789">Thiol protease inhibitor</keyword>
<dbReference type="SUPFAM" id="SSF54403">
    <property type="entry name" value="Cystatin/monellin"/>
    <property type="match status" value="1"/>
</dbReference>
<dbReference type="InterPro" id="IPR018073">
    <property type="entry name" value="Prot_inh_cystat_CS"/>
</dbReference>
<organism evidence="6 7">
    <name type="scientific">Vanilla planifolia</name>
    <name type="common">Vanilla</name>
    <dbReference type="NCBI Taxonomy" id="51239"/>
    <lineage>
        <taxon>Eukaryota</taxon>
        <taxon>Viridiplantae</taxon>
        <taxon>Streptophyta</taxon>
        <taxon>Embryophyta</taxon>
        <taxon>Tracheophyta</taxon>
        <taxon>Spermatophyta</taxon>
        <taxon>Magnoliopsida</taxon>
        <taxon>Liliopsida</taxon>
        <taxon>Asparagales</taxon>
        <taxon>Orchidaceae</taxon>
        <taxon>Vanilloideae</taxon>
        <taxon>Vanilleae</taxon>
        <taxon>Vanilla</taxon>
    </lineage>
</organism>
<dbReference type="Pfam" id="PF16845">
    <property type="entry name" value="SQAPI"/>
    <property type="match status" value="1"/>
</dbReference>
<dbReference type="SMART" id="SM00043">
    <property type="entry name" value="CY"/>
    <property type="match status" value="1"/>
</dbReference>
<gene>
    <name evidence="6" type="ORF">HPP92_014273</name>
</gene>
<name>A0A835R104_VANPL</name>
<dbReference type="PANTHER" id="PTHR47364:SF2">
    <property type="entry name" value="CYSTEINE PROTEINASE INHIBITOR 5"/>
    <property type="match status" value="1"/>
</dbReference>